<protein>
    <submittedName>
        <fullName evidence="4">Pentatricopeptide repeat-containing protein</fullName>
    </submittedName>
</protein>
<feature type="repeat" description="PPR" evidence="3">
    <location>
        <begin position="240"/>
        <end position="274"/>
    </location>
</feature>
<evidence type="ECO:0000313" key="5">
    <source>
        <dbReference type="Proteomes" id="UP000327157"/>
    </source>
</evidence>
<feature type="repeat" description="PPR" evidence="3">
    <location>
        <begin position="416"/>
        <end position="450"/>
    </location>
</feature>
<accession>A0A5N5FJD2</accession>
<keyword evidence="5" id="KW-1185">Reference proteome</keyword>
<evidence type="ECO:0000256" key="1">
    <source>
        <dbReference type="ARBA" id="ARBA00007626"/>
    </source>
</evidence>
<dbReference type="PROSITE" id="PS51375">
    <property type="entry name" value="PPR"/>
    <property type="match status" value="5"/>
</dbReference>
<dbReference type="PANTHER" id="PTHR47447">
    <property type="entry name" value="OS03G0856100 PROTEIN"/>
    <property type="match status" value="1"/>
</dbReference>
<gene>
    <name evidence="4" type="ORF">D8674_004028</name>
</gene>
<dbReference type="PANTHER" id="PTHR47447:SF22">
    <property type="entry name" value="TETRATRICOPEPTIDE-LIKE HELICAL DOMAIN SUPERFAMILY"/>
    <property type="match status" value="1"/>
</dbReference>
<name>A0A5N5FJD2_9ROSA</name>
<evidence type="ECO:0000313" key="4">
    <source>
        <dbReference type="EMBL" id="KAB2603023.1"/>
    </source>
</evidence>
<reference evidence="4 5" key="3">
    <citation type="submission" date="2019-11" db="EMBL/GenBank/DDBJ databases">
        <title>A de novo genome assembly of a pear dwarfing rootstock.</title>
        <authorList>
            <person name="Wang F."/>
            <person name="Wang J."/>
            <person name="Li S."/>
            <person name="Zhang Y."/>
            <person name="Fang M."/>
            <person name="Ma L."/>
            <person name="Zhao Y."/>
            <person name="Jiang S."/>
        </authorList>
    </citation>
    <scope>NUCLEOTIDE SEQUENCE [LARGE SCALE GENOMIC DNA]</scope>
    <source>
        <strain evidence="4">S2</strain>
        <tissue evidence="4">Leaf</tissue>
    </source>
</reference>
<dbReference type="Pfam" id="PF13812">
    <property type="entry name" value="PPR_3"/>
    <property type="match status" value="1"/>
</dbReference>
<evidence type="ECO:0000256" key="2">
    <source>
        <dbReference type="ARBA" id="ARBA00022737"/>
    </source>
</evidence>
<dbReference type="InterPro" id="IPR002885">
    <property type="entry name" value="PPR_rpt"/>
</dbReference>
<feature type="repeat" description="PPR" evidence="3">
    <location>
        <begin position="310"/>
        <end position="344"/>
    </location>
</feature>
<dbReference type="Gene3D" id="1.25.40.10">
    <property type="entry name" value="Tetratricopeptide repeat domain"/>
    <property type="match status" value="4"/>
</dbReference>
<reference evidence="4 5" key="1">
    <citation type="submission" date="2019-09" db="EMBL/GenBank/DDBJ databases">
        <authorList>
            <person name="Ou C."/>
        </authorList>
    </citation>
    <scope>NUCLEOTIDE SEQUENCE [LARGE SCALE GENOMIC DNA]</scope>
    <source>
        <strain evidence="4">S2</strain>
        <tissue evidence="4">Leaf</tissue>
    </source>
</reference>
<evidence type="ECO:0000256" key="3">
    <source>
        <dbReference type="PROSITE-ProRule" id="PRU00708"/>
    </source>
</evidence>
<dbReference type="InterPro" id="IPR011990">
    <property type="entry name" value="TPR-like_helical_dom_sf"/>
</dbReference>
<dbReference type="Proteomes" id="UP000327157">
    <property type="component" value="Chromosome 10"/>
</dbReference>
<comment type="caution">
    <text evidence="4">The sequence shown here is derived from an EMBL/GenBank/DDBJ whole genome shotgun (WGS) entry which is preliminary data.</text>
</comment>
<feature type="repeat" description="PPR" evidence="3">
    <location>
        <begin position="345"/>
        <end position="379"/>
    </location>
</feature>
<sequence>MAFQILKRTLSSTRSPKPLFVPRFSSSSPPSDQAPSQTSLLISDVVSILTHQRSKSRWSYLHSLYPNGFNPDDFSKIALHIKNNTRLVLAFFHWTQRKSLCNHNLLSHSTIIHILARDRLRSQAYDLIRATIRVSDEAEPLKVFESLVKTYRQCGSAPFVFDLLVKACLESKKIDPSIQIVRMLLSRGISPGLSICNALIRLLSQRQGAYAGYEIYREIFGLDCDVLEKKVKRVARISPSVQTFNALMLGFYQDGVVEKVKEIWDQMAGLNCCPNGFSYSILMAAYCEQDRMSEADELWEEMRAKSVVPDVVAYNTMIGGFCKIGEIEMAEDFFKEMGLSGIESTCATYDHLITGYCKTGNIDSATLLYKDMLRKDFRAECSTIDALIQGLCDESRVLEALNVMKGATVDFGFRSTEKSYENLIRGLCEDEKLEEALKLQAEMVGKGFKPNSEVYNAFISGYMKQGNREVAERLKIEMLDAQMCGNGD</sequence>
<dbReference type="NCBIfam" id="TIGR00756">
    <property type="entry name" value="PPR"/>
    <property type="match status" value="5"/>
</dbReference>
<organism evidence="4 5">
    <name type="scientific">Pyrus ussuriensis x Pyrus communis</name>
    <dbReference type="NCBI Taxonomy" id="2448454"/>
    <lineage>
        <taxon>Eukaryota</taxon>
        <taxon>Viridiplantae</taxon>
        <taxon>Streptophyta</taxon>
        <taxon>Embryophyta</taxon>
        <taxon>Tracheophyta</taxon>
        <taxon>Spermatophyta</taxon>
        <taxon>Magnoliopsida</taxon>
        <taxon>eudicotyledons</taxon>
        <taxon>Gunneridae</taxon>
        <taxon>Pentapetalae</taxon>
        <taxon>rosids</taxon>
        <taxon>fabids</taxon>
        <taxon>Rosales</taxon>
        <taxon>Rosaceae</taxon>
        <taxon>Amygdaloideae</taxon>
        <taxon>Maleae</taxon>
        <taxon>Pyrus</taxon>
    </lineage>
</organism>
<keyword evidence="2" id="KW-0677">Repeat</keyword>
<proteinExistence type="inferred from homology"/>
<dbReference type="Pfam" id="PF13041">
    <property type="entry name" value="PPR_2"/>
    <property type="match status" value="2"/>
</dbReference>
<dbReference type="OrthoDB" id="185373at2759"/>
<feature type="repeat" description="PPR" evidence="3">
    <location>
        <begin position="275"/>
        <end position="309"/>
    </location>
</feature>
<reference evidence="5" key="2">
    <citation type="submission" date="2019-10" db="EMBL/GenBank/DDBJ databases">
        <title>A de novo genome assembly of a pear dwarfing rootstock.</title>
        <authorList>
            <person name="Wang F."/>
            <person name="Wang J."/>
            <person name="Li S."/>
            <person name="Zhang Y."/>
            <person name="Fang M."/>
            <person name="Ma L."/>
            <person name="Zhao Y."/>
            <person name="Jiang S."/>
        </authorList>
    </citation>
    <scope>NUCLEOTIDE SEQUENCE [LARGE SCALE GENOMIC DNA]</scope>
</reference>
<dbReference type="AlphaFoldDB" id="A0A5N5FJD2"/>
<dbReference type="EMBL" id="SMOL01000695">
    <property type="protein sequence ID" value="KAB2603023.1"/>
    <property type="molecule type" value="Genomic_DNA"/>
</dbReference>
<comment type="similarity">
    <text evidence="1">Belongs to the PPR family. P subfamily.</text>
</comment>